<keyword evidence="3" id="KW-1185">Reference proteome</keyword>
<dbReference type="EMBL" id="QMEY01000018">
    <property type="protein sequence ID" value="RBQ16188.1"/>
    <property type="molecule type" value="Genomic_DNA"/>
</dbReference>
<protein>
    <submittedName>
        <fullName evidence="2">Uncharacterized protein</fullName>
    </submittedName>
</protein>
<dbReference type="Proteomes" id="UP000253303">
    <property type="component" value="Unassembled WGS sequence"/>
</dbReference>
<feature type="region of interest" description="Disordered" evidence="1">
    <location>
        <begin position="1"/>
        <end position="47"/>
    </location>
</feature>
<sequence>MAAVRARTVRDVSPAQPGDQPDRPSLLDELEQPCATCGGTGSRVDPAWEPWRTRLQELADAARQARQEAGLPPDTPVTGLGEVIGIRDEPGRRPPADIPQAVVEAERAIDDHMDARPLSYQQEVCALCRGAGQVLTDTGSQLVDLLERYGFVRTHPPAPRR</sequence>
<comment type="caution">
    <text evidence="2">The sequence shown here is derived from an EMBL/GenBank/DDBJ whole genome shotgun (WGS) entry which is preliminary data.</text>
</comment>
<evidence type="ECO:0000313" key="2">
    <source>
        <dbReference type="EMBL" id="RBQ16188.1"/>
    </source>
</evidence>
<proteinExistence type="predicted"/>
<dbReference type="AlphaFoldDB" id="A0A366LQL9"/>
<feature type="compositionally biased region" description="Basic and acidic residues" evidence="1">
    <location>
        <begin position="85"/>
        <end position="95"/>
    </location>
</feature>
<gene>
    <name evidence="2" type="ORF">DP939_31740</name>
</gene>
<accession>A0A366LQL9</accession>
<reference evidence="2 3" key="1">
    <citation type="submission" date="2018-06" db="EMBL/GenBank/DDBJ databases">
        <title>Sphaerisporangium craniellae sp. nov., isolated from a marine sponge in the South China Sea.</title>
        <authorList>
            <person name="Li L."/>
        </authorList>
    </citation>
    <scope>NUCLEOTIDE SEQUENCE [LARGE SCALE GENOMIC DNA]</scope>
    <source>
        <strain evidence="2 3">LHW63015</strain>
    </source>
</reference>
<name>A0A366LQL9_9ACTN</name>
<feature type="region of interest" description="Disordered" evidence="1">
    <location>
        <begin position="61"/>
        <end position="96"/>
    </location>
</feature>
<organism evidence="2 3">
    <name type="scientific">Spongiactinospora rosea</name>
    <dbReference type="NCBI Taxonomy" id="2248750"/>
    <lineage>
        <taxon>Bacteria</taxon>
        <taxon>Bacillati</taxon>
        <taxon>Actinomycetota</taxon>
        <taxon>Actinomycetes</taxon>
        <taxon>Streptosporangiales</taxon>
        <taxon>Streptosporangiaceae</taxon>
        <taxon>Spongiactinospora</taxon>
    </lineage>
</organism>
<evidence type="ECO:0000256" key="1">
    <source>
        <dbReference type="SAM" id="MobiDB-lite"/>
    </source>
</evidence>
<evidence type="ECO:0000313" key="3">
    <source>
        <dbReference type="Proteomes" id="UP000253303"/>
    </source>
</evidence>